<feature type="non-terminal residue" evidence="1">
    <location>
        <position position="1"/>
    </location>
</feature>
<gene>
    <name evidence="1" type="ORF">METZ01_LOCUS250594</name>
</gene>
<sequence>PPAGLFNATVMPIRGLGLRGVLYYQGENNNFMRWTRYERTFPKVPVSFRKAFRDDTLPFGCISQPGWGTFGVDPEVATVAEGYAIIRDVQRRALKDDPLSDMIATYPTGNSYIHPAEKLPVAEYASLWALAKVYKKPVVHRGNEYLHMKVKEDKLYLFFDQDPVVHERWKHVENNAYWQVLPCPREGKAEFQGFIVASKDRRWYPAKARHTKLDNEWCIELTSDLVKEPVAARYGWANWPTGNLVGRERLPMATFRTDDWPIPEGVNYTQEAKDASSAKIKELQEIGKRQALDRKIRQLQIDLPRLEAELFRGDATGQIESKLTRIDGILNEFESDSWLSRQLNGHDPEFVAKLKAVRASLEGMRKK</sequence>
<accession>A0A382IDJ8</accession>
<dbReference type="AlphaFoldDB" id="A0A382IDJ8"/>
<proteinExistence type="predicted"/>
<name>A0A382IDJ8_9ZZZZ</name>
<dbReference type="GO" id="GO:0005975">
    <property type="term" value="P:carbohydrate metabolic process"/>
    <property type="evidence" value="ECO:0007669"/>
    <property type="project" value="TreeGrafter"/>
</dbReference>
<evidence type="ECO:0000313" key="1">
    <source>
        <dbReference type="EMBL" id="SVB97740.1"/>
    </source>
</evidence>
<organism evidence="1">
    <name type="scientific">marine metagenome</name>
    <dbReference type="NCBI Taxonomy" id="408172"/>
    <lineage>
        <taxon>unclassified sequences</taxon>
        <taxon>metagenomes</taxon>
        <taxon>ecological metagenomes</taxon>
    </lineage>
</organism>
<dbReference type="SUPFAM" id="SSF52266">
    <property type="entry name" value="SGNH hydrolase"/>
    <property type="match status" value="1"/>
</dbReference>
<reference evidence="1" key="1">
    <citation type="submission" date="2018-05" db="EMBL/GenBank/DDBJ databases">
        <authorList>
            <person name="Lanie J.A."/>
            <person name="Ng W.-L."/>
            <person name="Kazmierczak K.M."/>
            <person name="Andrzejewski T.M."/>
            <person name="Davidsen T.M."/>
            <person name="Wayne K.J."/>
            <person name="Tettelin H."/>
            <person name="Glass J.I."/>
            <person name="Rusch D."/>
            <person name="Podicherti R."/>
            <person name="Tsui H.-C.T."/>
            <person name="Winkler M.E."/>
        </authorList>
    </citation>
    <scope>NUCLEOTIDE SEQUENCE</scope>
</reference>
<dbReference type="PANTHER" id="PTHR22901">
    <property type="entry name" value="SIALATE O-ACETYLESTERASE"/>
    <property type="match status" value="1"/>
</dbReference>
<dbReference type="GO" id="GO:0001681">
    <property type="term" value="F:sialate O-acetylesterase activity"/>
    <property type="evidence" value="ECO:0007669"/>
    <property type="project" value="InterPro"/>
</dbReference>
<dbReference type="PANTHER" id="PTHR22901:SF0">
    <property type="entry name" value="SIALATE O-ACETYLESTERASE"/>
    <property type="match status" value="1"/>
</dbReference>
<dbReference type="EMBL" id="UINC01066733">
    <property type="protein sequence ID" value="SVB97740.1"/>
    <property type="molecule type" value="Genomic_DNA"/>
</dbReference>
<evidence type="ECO:0008006" key="2">
    <source>
        <dbReference type="Google" id="ProtNLM"/>
    </source>
</evidence>
<dbReference type="InterPro" id="IPR036514">
    <property type="entry name" value="SGNH_hydro_sf"/>
</dbReference>
<dbReference type="InterPro" id="IPR039329">
    <property type="entry name" value="SIAE"/>
</dbReference>
<dbReference type="Gene3D" id="3.40.50.1110">
    <property type="entry name" value="SGNH hydrolase"/>
    <property type="match status" value="1"/>
</dbReference>
<protein>
    <recommendedName>
        <fullName evidence="2">Sialate O-acetylesterase domain-containing protein</fullName>
    </recommendedName>
</protein>